<protein>
    <submittedName>
        <fullName evidence="1">Uncharacterized protein</fullName>
    </submittedName>
</protein>
<dbReference type="EMBL" id="GGEC01027321">
    <property type="protein sequence ID" value="MBX07805.1"/>
    <property type="molecule type" value="Transcribed_RNA"/>
</dbReference>
<name>A0A2P2KPZ4_RHIMU</name>
<reference evidence="1" key="1">
    <citation type="submission" date="2018-02" db="EMBL/GenBank/DDBJ databases">
        <title>Rhizophora mucronata_Transcriptome.</title>
        <authorList>
            <person name="Meera S.P."/>
            <person name="Sreeshan A."/>
            <person name="Augustine A."/>
        </authorList>
    </citation>
    <scope>NUCLEOTIDE SEQUENCE</scope>
    <source>
        <tissue evidence="1">Leaf</tissue>
    </source>
</reference>
<dbReference type="AlphaFoldDB" id="A0A2P2KPZ4"/>
<evidence type="ECO:0000313" key="1">
    <source>
        <dbReference type="EMBL" id="MBX07805.1"/>
    </source>
</evidence>
<organism evidence="1">
    <name type="scientific">Rhizophora mucronata</name>
    <name type="common">Asiatic mangrove</name>
    <dbReference type="NCBI Taxonomy" id="61149"/>
    <lineage>
        <taxon>Eukaryota</taxon>
        <taxon>Viridiplantae</taxon>
        <taxon>Streptophyta</taxon>
        <taxon>Embryophyta</taxon>
        <taxon>Tracheophyta</taxon>
        <taxon>Spermatophyta</taxon>
        <taxon>Magnoliopsida</taxon>
        <taxon>eudicotyledons</taxon>
        <taxon>Gunneridae</taxon>
        <taxon>Pentapetalae</taxon>
        <taxon>rosids</taxon>
        <taxon>fabids</taxon>
        <taxon>Malpighiales</taxon>
        <taxon>Rhizophoraceae</taxon>
        <taxon>Rhizophora</taxon>
    </lineage>
</organism>
<sequence>MIAIIMLMIRNRKRLAAGKALRGKMSVWAFIRLLKIAKTINDQTKNPIYQSIYLSIHLSIHPETVVF</sequence>
<proteinExistence type="predicted"/>
<accession>A0A2P2KPZ4</accession>